<comment type="caution">
    <text evidence="1">The sequence shown here is derived from an EMBL/GenBank/DDBJ whole genome shotgun (WGS) entry which is preliminary data.</text>
</comment>
<accession>A0A0F9HX55</accession>
<gene>
    <name evidence="1" type="ORF">LCGC14_1652540</name>
</gene>
<sequence length="652" mass="67718">MRDTPLYWRHQPGGPATIINKEDMGTGEFWWVDSNAGAQASNATGSDQAPCTTIAAAVVLAAAALAVDSRNIAHTILIKEGHTESLTAAIALSTAGIKVVALGNLGQRATLTMITNATAAFTVTGANCKIQGIDFVCNVADTTEFIDVAADYLEICDNTFKEGTQVTLAMITADSGDGVGDNLYIHHNYFTQPSAGNGTSAVEIAKDLRNVRIEYNRMYGDWDDACIELPADGKDCTELQIHNNHLSNLLTGQHAIQINSTTCTGSITNNMMQTDTQGATLDAGACFCSGNMWLDVDGSNDEEAIPVNAVISGTIPTGNDAVPTIDTTDNVLTADVLGNKEDAAAVGPVSTTESGIAFIKQNVEAGISLIALHAVPAKDTTDDVNMSDVIGKKEDDAAVGAVSTTESLVAFVKQNVEAGLSLVALHAVPAKDTTDDVNMSDVIGKKEDDAAVGAVSTTESLVAFVKQVINSTIVPAADTTDNVEVGDVIGNKTDAAADGIVSATESIMAYSKQLVTTAKQRVTHSVTFTDVGDGATGSHALFTVTGAVRCTVMAFGVVNLGIQAGATIEVGIVGATTQFIALTAGDAIDAGEIWHDATPDATVEDVSVYTQFYLSDGTDITYDVKTDTIDSGTIDFVCEFELMTSAGNVVAA</sequence>
<protein>
    <recommendedName>
        <fullName evidence="2">Right handed beta helix domain-containing protein</fullName>
    </recommendedName>
</protein>
<reference evidence="1" key="1">
    <citation type="journal article" date="2015" name="Nature">
        <title>Complex archaea that bridge the gap between prokaryotes and eukaryotes.</title>
        <authorList>
            <person name="Spang A."/>
            <person name="Saw J.H."/>
            <person name="Jorgensen S.L."/>
            <person name="Zaremba-Niedzwiedzka K."/>
            <person name="Martijn J."/>
            <person name="Lind A.E."/>
            <person name="van Eijk R."/>
            <person name="Schleper C."/>
            <person name="Guy L."/>
            <person name="Ettema T.J."/>
        </authorList>
    </citation>
    <scope>NUCLEOTIDE SEQUENCE</scope>
</reference>
<proteinExistence type="predicted"/>
<dbReference type="AlphaFoldDB" id="A0A0F9HX55"/>
<evidence type="ECO:0000313" key="1">
    <source>
        <dbReference type="EMBL" id="KKM19742.1"/>
    </source>
</evidence>
<dbReference type="SUPFAM" id="SSF51126">
    <property type="entry name" value="Pectin lyase-like"/>
    <property type="match status" value="1"/>
</dbReference>
<organism evidence="1">
    <name type="scientific">marine sediment metagenome</name>
    <dbReference type="NCBI Taxonomy" id="412755"/>
    <lineage>
        <taxon>unclassified sequences</taxon>
        <taxon>metagenomes</taxon>
        <taxon>ecological metagenomes</taxon>
    </lineage>
</organism>
<dbReference type="InterPro" id="IPR011050">
    <property type="entry name" value="Pectin_lyase_fold/virulence"/>
</dbReference>
<name>A0A0F9HX55_9ZZZZ</name>
<evidence type="ECO:0008006" key="2">
    <source>
        <dbReference type="Google" id="ProtNLM"/>
    </source>
</evidence>
<dbReference type="EMBL" id="LAZR01013918">
    <property type="protein sequence ID" value="KKM19742.1"/>
    <property type="molecule type" value="Genomic_DNA"/>
</dbReference>